<evidence type="ECO:0000313" key="1">
    <source>
        <dbReference type="EMBL" id="LAB13079.1"/>
    </source>
</evidence>
<dbReference type="EMBL" id="IACL01101010">
    <property type="protein sequence ID" value="LAB13079.1"/>
    <property type="molecule type" value="Transcribed_RNA"/>
</dbReference>
<accession>A0A2D4KWJ5</accession>
<reference evidence="1" key="1">
    <citation type="submission" date="2017-07" db="EMBL/GenBank/DDBJ databases">
        <authorList>
            <person name="Mikheyev A."/>
            <person name="Grau M."/>
        </authorList>
    </citation>
    <scope>NUCLEOTIDE SEQUENCE</scope>
    <source>
        <tissue evidence="1">Venom_gland</tissue>
    </source>
</reference>
<sequence>MKKKKKKYEEKAGKDLERYNKQSRKAVCQNIQTSMKEREKRPKIKLKDCLNNQQKLDTLFNSQIRRKHDDYQAIKTIQLPFSMDTFKQNLQRLEQRKADQEESCLIRLPNFPDAWILASEEKIEMLNPYRIEETLLFKKLIENHKLPIEKLDTPIILTESLFSDTHYVEVLCSMSRESTRFDGSSYLLDPRLTANGFKIKIIPGTSAVESQLEIEGMTSCLPYYGISDLKEILSAVINNNAQEVYECRPLKVVNYLEGEAVRLSRKLPLYLSEEDVQNTINRMGKQLGTQHNSCVHGRPFTHFLTKIPPNN</sequence>
<reference evidence="1" key="2">
    <citation type="submission" date="2017-11" db="EMBL/GenBank/DDBJ databases">
        <title>Coralsnake Venomics: Analyses of Venom Gland Transcriptomes and Proteomes of Six Brazilian Taxa.</title>
        <authorList>
            <person name="Aird S.D."/>
            <person name="Jorge da Silva N."/>
            <person name="Qiu L."/>
            <person name="Villar-Briones A."/>
            <person name="Aparecida-Saddi V."/>
            <person name="Campos-Telles M.P."/>
            <person name="Grau M."/>
            <person name="Mikheyev A.S."/>
        </authorList>
    </citation>
    <scope>NUCLEOTIDE SEQUENCE</scope>
    <source>
        <tissue evidence="1">Venom_gland</tissue>
    </source>
</reference>
<name>A0A2D4KWJ5_9SAUR</name>
<protein>
    <submittedName>
        <fullName evidence="1">Uncharacterized protein</fullName>
    </submittedName>
</protein>
<proteinExistence type="predicted"/>
<organism evidence="1">
    <name type="scientific">Micrurus paraensis</name>
    <dbReference type="NCBI Taxonomy" id="1970185"/>
    <lineage>
        <taxon>Eukaryota</taxon>
        <taxon>Metazoa</taxon>
        <taxon>Chordata</taxon>
        <taxon>Craniata</taxon>
        <taxon>Vertebrata</taxon>
        <taxon>Euteleostomi</taxon>
        <taxon>Lepidosauria</taxon>
        <taxon>Squamata</taxon>
        <taxon>Bifurcata</taxon>
        <taxon>Unidentata</taxon>
        <taxon>Episquamata</taxon>
        <taxon>Toxicofera</taxon>
        <taxon>Serpentes</taxon>
        <taxon>Colubroidea</taxon>
        <taxon>Elapidae</taxon>
        <taxon>Elapinae</taxon>
        <taxon>Micrurus</taxon>
    </lineage>
</organism>
<dbReference type="AlphaFoldDB" id="A0A2D4KWJ5"/>